<evidence type="ECO:0000313" key="3">
    <source>
        <dbReference type="Proteomes" id="UP000256478"/>
    </source>
</evidence>
<feature type="chain" id="PRO_5017738911" evidence="1">
    <location>
        <begin position="24"/>
        <end position="175"/>
    </location>
</feature>
<dbReference type="Proteomes" id="UP000256478">
    <property type="component" value="Unassembled WGS sequence"/>
</dbReference>
<reference evidence="2 3" key="1">
    <citation type="submission" date="2018-08" db="EMBL/GenBank/DDBJ databases">
        <title>Thalassotalea euphylliae genome.</title>
        <authorList>
            <person name="Summers S."/>
            <person name="Rice S.A."/>
            <person name="Freckelton M.L."/>
            <person name="Nedved B.T."/>
            <person name="Hadfield M.G."/>
        </authorList>
    </citation>
    <scope>NUCLEOTIDE SEQUENCE [LARGE SCALE GENOMIC DNA]</scope>
    <source>
        <strain evidence="2 3">H1</strain>
    </source>
</reference>
<feature type="signal peptide" evidence="1">
    <location>
        <begin position="1"/>
        <end position="23"/>
    </location>
</feature>
<evidence type="ECO:0000256" key="1">
    <source>
        <dbReference type="SAM" id="SignalP"/>
    </source>
</evidence>
<comment type="caution">
    <text evidence="2">The sequence shown here is derived from an EMBL/GenBank/DDBJ whole genome shotgun (WGS) entry which is preliminary data.</text>
</comment>
<protein>
    <submittedName>
        <fullName evidence="2">DUF3016 domain-containing protein</fullName>
    </submittedName>
</protein>
<proteinExistence type="predicted"/>
<organism evidence="2 3">
    <name type="scientific">Thalassotalea euphylliae</name>
    <dbReference type="NCBI Taxonomy" id="1655234"/>
    <lineage>
        <taxon>Bacteria</taxon>
        <taxon>Pseudomonadati</taxon>
        <taxon>Pseudomonadota</taxon>
        <taxon>Gammaproteobacteria</taxon>
        <taxon>Alteromonadales</taxon>
        <taxon>Colwelliaceae</taxon>
        <taxon>Thalassotalea</taxon>
    </lineage>
</organism>
<dbReference type="OrthoDB" id="195620at2"/>
<dbReference type="RefSeq" id="WP_116009420.1">
    <property type="nucleotide sequence ID" value="NZ_QUOU01000001.1"/>
</dbReference>
<dbReference type="AlphaFoldDB" id="A0A3E0TVK0"/>
<dbReference type="InterPro" id="IPR021557">
    <property type="entry name" value="DUF3016"/>
</dbReference>
<gene>
    <name evidence="2" type="ORF">DXX93_18650</name>
</gene>
<evidence type="ECO:0000313" key="2">
    <source>
        <dbReference type="EMBL" id="REL28383.1"/>
    </source>
</evidence>
<keyword evidence="1" id="KW-0732">Signal</keyword>
<dbReference type="Pfam" id="PF11454">
    <property type="entry name" value="DUF3016"/>
    <property type="match status" value="1"/>
</dbReference>
<name>A0A3E0TVK0_9GAMM</name>
<accession>A0A3E0TVK0</accession>
<sequence>MKQTTSVVITALISSTLSFSSLASSSSALSPATNKVEINWTNAEHYRDLRSTTETKQATQRRFFKEMGEYLNHLSTQLPDGYKLALEVTQVDLAGRIRFVNGQQVRIVKDIDYPNMAFSYRLTAPNGQLIKAETAQVKGKRFLLGAQHQPHKLKPFAYEKKMIEAWFDKHIVPQI</sequence>
<dbReference type="EMBL" id="QUOU01000001">
    <property type="protein sequence ID" value="REL28383.1"/>
    <property type="molecule type" value="Genomic_DNA"/>
</dbReference>